<feature type="transmembrane region" description="Helical" evidence="9">
    <location>
        <begin position="361"/>
        <end position="384"/>
    </location>
</feature>
<evidence type="ECO:0000256" key="9">
    <source>
        <dbReference type="SAM" id="Phobius"/>
    </source>
</evidence>
<evidence type="ECO:0000313" key="13">
    <source>
        <dbReference type="Proteomes" id="UP001163046"/>
    </source>
</evidence>
<dbReference type="InterPro" id="IPR036640">
    <property type="entry name" value="ABC1_TM_sf"/>
</dbReference>
<keyword evidence="4" id="KW-0547">Nucleotide-binding</keyword>
<dbReference type="PROSITE" id="PS50929">
    <property type="entry name" value="ABC_TM1F"/>
    <property type="match status" value="1"/>
</dbReference>
<evidence type="ECO:0000256" key="6">
    <source>
        <dbReference type="ARBA" id="ARBA00022989"/>
    </source>
</evidence>
<evidence type="ECO:0000259" key="10">
    <source>
        <dbReference type="PROSITE" id="PS50893"/>
    </source>
</evidence>
<dbReference type="AlphaFoldDB" id="A0A9W9ZYX2"/>
<dbReference type="GO" id="GO:0016887">
    <property type="term" value="F:ATP hydrolysis activity"/>
    <property type="evidence" value="ECO:0007669"/>
    <property type="project" value="InterPro"/>
</dbReference>
<feature type="domain" description="ABC transporter" evidence="10">
    <location>
        <begin position="647"/>
        <end position="883"/>
    </location>
</feature>
<keyword evidence="7 9" id="KW-0472">Membrane</keyword>
<evidence type="ECO:0000313" key="12">
    <source>
        <dbReference type="EMBL" id="KAJ7390050.1"/>
    </source>
</evidence>
<evidence type="ECO:0000256" key="2">
    <source>
        <dbReference type="ARBA" id="ARBA00007577"/>
    </source>
</evidence>
<feature type="region of interest" description="Disordered" evidence="8">
    <location>
        <begin position="275"/>
        <end position="307"/>
    </location>
</feature>
<comment type="similarity">
    <text evidence="2">Belongs to the ABC transporter superfamily. ABCB family. Multidrug resistance exporter (TC 3.A.1.201) subfamily.</text>
</comment>
<sequence length="1250" mass="138247">MAVANGLIPSLGAMIYGKLTDELVVQETWNCSLNETVTILRLRNLVTLEMIQPRLTGINVAKTKSIEVTVNETGVRVIVVGLNGKLLNETVFETKNMTSVILNGTSLNGTELTRIDVKGTRVDLVNLKKKAFVKTKDDEAKDRNITKARGNGGSHETTSNVMHDGKGSQSSVFYIKRTAESFGNILKDANLNKEFMSRNGFFGSSKKRRQLRMSFSLGKETLFHSVADKNVVKSKFVTEKQIRNAQIDPRYTRQLNSIAMEKRRTSKNITDEKIRKEKTKSGSAKDQATIRKSNRTERKTQQTFSDDGVSVGKVQSIRILPATPKPKVLPDTNSVNYTLRNITESCRSFQNRIDEKMSKYALYYVYAAIATLVFAYGQMVLWNIASERGVRNLSENLTDSMMDTDPGFYDTKIHEGVVNLEGITDPRDAISQSDLDALSGGLGGEIAYLIQSVSSVMSGFLVSFIENWKITLVMMSAAPFLAIVQGIADKVEKFVMKQKEELKKRASEMAKKSLGSIKTVASYAGEKVEKTRYSGKLEATNNLNKLKSLILAIQKGVSTVITFGFLGLGFWYSSTLLPGGSVTPGALMTIFLAIISGVMQMAGTGDQVEDVGDAKTSLSSLFGTSESADEDPFDKATSQLDSVFGKLDVFNVYFHYPSRPEYQILKSINFTVEEGQTIALLGDKGSGKSALIKLLQRIYDPQIGKVRLDGQDIRFLDRRWFRRQVGIVHKKPEFFNTSIADNIAYGKNEASLKEIVRAAKAAGAHDFITALPKGYATVLYDDGSPLTSYQKHLLALARSMIRNPRILLWEEDLSIMDSSAFNALTNYLDQARRGRTTVISTSHVSVARIADVIIVLHNGEIIDQGSPEELMLSGGAFRYLATLQYFESQTVHQERLLKTVPVPSELPPVKDGIEDLGSSLNQSPEQATDQVKGFISKIRKMIQDKLNEGQAAFKMIRMQLQDLPLLLAGALGAAITGMVAPGLSFLFGEIQKFMNDPVRVAREGPFWASMFVVLGAVVGFGGTIEKFMLSFATEKLRTRLQTMAFDTAINKNSVPQIPGMGDASTSFPGGGGQFPGVPQPTGLGLPAVPGVPQPIGVGLPGVSWCTHRAVTIHRWNSFTSVPSRNYRTTVWNRRKYPWSSNTRDTFGELSSRDTYSGINTTGSVVKYGNSTRTSWTSNQFNSIGNSDDRTWANASMQTRSQYSDDTMTPPYAGAAGEMGDQQLQKWDFHQACRTQIFWYYQIHRNRRTYS</sequence>
<feature type="compositionally biased region" description="Polar residues" evidence="8">
    <location>
        <begin position="154"/>
        <end position="165"/>
    </location>
</feature>
<dbReference type="GO" id="GO:0005524">
    <property type="term" value="F:ATP binding"/>
    <property type="evidence" value="ECO:0007669"/>
    <property type="project" value="UniProtKB-KW"/>
</dbReference>
<dbReference type="InterPro" id="IPR011527">
    <property type="entry name" value="ABC1_TM_dom"/>
</dbReference>
<dbReference type="CDD" id="cd18577">
    <property type="entry name" value="ABC_6TM_Pgp_ABCB1_D1_like"/>
    <property type="match status" value="1"/>
</dbReference>
<dbReference type="GO" id="GO:0015421">
    <property type="term" value="F:ABC-type oligopeptide transporter activity"/>
    <property type="evidence" value="ECO:0007669"/>
    <property type="project" value="TreeGrafter"/>
</dbReference>
<dbReference type="OrthoDB" id="6500128at2759"/>
<accession>A0A9W9ZYX2</accession>
<keyword evidence="6 9" id="KW-1133">Transmembrane helix</keyword>
<organism evidence="12 13">
    <name type="scientific">Desmophyllum pertusum</name>
    <dbReference type="NCBI Taxonomy" id="174260"/>
    <lineage>
        <taxon>Eukaryota</taxon>
        <taxon>Metazoa</taxon>
        <taxon>Cnidaria</taxon>
        <taxon>Anthozoa</taxon>
        <taxon>Hexacorallia</taxon>
        <taxon>Scleractinia</taxon>
        <taxon>Caryophylliina</taxon>
        <taxon>Caryophylliidae</taxon>
        <taxon>Desmophyllum</taxon>
    </lineage>
</organism>
<dbReference type="InterPro" id="IPR003593">
    <property type="entry name" value="AAA+_ATPase"/>
</dbReference>
<dbReference type="Proteomes" id="UP001163046">
    <property type="component" value="Unassembled WGS sequence"/>
</dbReference>
<dbReference type="InterPro" id="IPR039421">
    <property type="entry name" value="Type_1_exporter"/>
</dbReference>
<dbReference type="SMART" id="SM00382">
    <property type="entry name" value="AAA"/>
    <property type="match status" value="1"/>
</dbReference>
<evidence type="ECO:0000256" key="3">
    <source>
        <dbReference type="ARBA" id="ARBA00022692"/>
    </source>
</evidence>
<feature type="transmembrane region" description="Helical" evidence="9">
    <location>
        <begin position="578"/>
        <end position="599"/>
    </location>
</feature>
<evidence type="ECO:0000256" key="7">
    <source>
        <dbReference type="ARBA" id="ARBA00023136"/>
    </source>
</evidence>
<feature type="domain" description="ABC transmembrane type-1" evidence="11">
    <location>
        <begin position="360"/>
        <end position="613"/>
    </location>
</feature>
<comment type="caution">
    <text evidence="12">The sequence shown here is derived from an EMBL/GenBank/DDBJ whole genome shotgun (WGS) entry which is preliminary data.</text>
</comment>
<dbReference type="SUPFAM" id="SSF90123">
    <property type="entry name" value="ABC transporter transmembrane region"/>
    <property type="match status" value="1"/>
</dbReference>
<keyword evidence="3 9" id="KW-0812">Transmembrane</keyword>
<evidence type="ECO:0000256" key="5">
    <source>
        <dbReference type="ARBA" id="ARBA00022840"/>
    </source>
</evidence>
<proteinExistence type="inferred from homology"/>
<dbReference type="InterPro" id="IPR003439">
    <property type="entry name" value="ABC_transporter-like_ATP-bd"/>
</dbReference>
<feature type="transmembrane region" description="Helical" evidence="9">
    <location>
        <begin position="1006"/>
        <end position="1029"/>
    </location>
</feature>
<feature type="region of interest" description="Disordered" evidence="8">
    <location>
        <begin position="145"/>
        <end position="165"/>
    </location>
</feature>
<dbReference type="InterPro" id="IPR027417">
    <property type="entry name" value="P-loop_NTPase"/>
</dbReference>
<feature type="transmembrane region" description="Helical" evidence="9">
    <location>
        <begin position="549"/>
        <end position="572"/>
    </location>
</feature>
<feature type="transmembrane region" description="Helical" evidence="9">
    <location>
        <begin position="963"/>
        <end position="986"/>
    </location>
</feature>
<dbReference type="SUPFAM" id="SSF52540">
    <property type="entry name" value="P-loop containing nucleoside triphosphate hydrolases"/>
    <property type="match status" value="1"/>
</dbReference>
<dbReference type="GO" id="GO:0005743">
    <property type="term" value="C:mitochondrial inner membrane"/>
    <property type="evidence" value="ECO:0007669"/>
    <property type="project" value="TreeGrafter"/>
</dbReference>
<dbReference type="EMBL" id="MU825421">
    <property type="protein sequence ID" value="KAJ7390050.1"/>
    <property type="molecule type" value="Genomic_DNA"/>
</dbReference>
<dbReference type="Gene3D" id="3.40.50.300">
    <property type="entry name" value="P-loop containing nucleotide triphosphate hydrolases"/>
    <property type="match status" value="1"/>
</dbReference>
<dbReference type="PROSITE" id="PS50893">
    <property type="entry name" value="ABC_TRANSPORTER_2"/>
    <property type="match status" value="1"/>
</dbReference>
<keyword evidence="5" id="KW-0067">ATP-binding</keyword>
<keyword evidence="13" id="KW-1185">Reference proteome</keyword>
<evidence type="ECO:0000259" key="11">
    <source>
        <dbReference type="PROSITE" id="PS50929"/>
    </source>
</evidence>
<reference evidence="12" key="1">
    <citation type="submission" date="2023-01" db="EMBL/GenBank/DDBJ databases">
        <title>Genome assembly of the deep-sea coral Lophelia pertusa.</title>
        <authorList>
            <person name="Herrera S."/>
            <person name="Cordes E."/>
        </authorList>
    </citation>
    <scope>NUCLEOTIDE SEQUENCE</scope>
    <source>
        <strain evidence="12">USNM1676648</strain>
        <tissue evidence="12">Polyp</tissue>
    </source>
</reference>
<dbReference type="PANTHER" id="PTHR43394">
    <property type="entry name" value="ATP-DEPENDENT PERMEASE MDL1, MITOCHONDRIAL"/>
    <property type="match status" value="1"/>
</dbReference>
<comment type="subcellular location">
    <subcellularLocation>
        <location evidence="1">Membrane</location>
        <topology evidence="1">Multi-pass membrane protein</topology>
    </subcellularLocation>
</comment>
<name>A0A9W9ZYX2_9CNID</name>
<dbReference type="Pfam" id="PF00005">
    <property type="entry name" value="ABC_tran"/>
    <property type="match status" value="1"/>
</dbReference>
<gene>
    <name evidence="12" type="primary">ABCB1_1</name>
    <name evidence="12" type="ORF">OS493_027575</name>
</gene>
<dbReference type="Gene3D" id="1.20.1560.10">
    <property type="entry name" value="ABC transporter type 1, transmembrane domain"/>
    <property type="match status" value="2"/>
</dbReference>
<dbReference type="Pfam" id="PF00664">
    <property type="entry name" value="ABC_membrane"/>
    <property type="match status" value="1"/>
</dbReference>
<dbReference type="GO" id="GO:0090374">
    <property type="term" value="P:oligopeptide export from mitochondrion"/>
    <property type="evidence" value="ECO:0007669"/>
    <property type="project" value="TreeGrafter"/>
</dbReference>
<protein>
    <submittedName>
        <fullName evidence="12">Multidrug resistance protein 1</fullName>
    </submittedName>
</protein>
<dbReference type="PANTHER" id="PTHR43394:SF27">
    <property type="entry name" value="ATP-DEPENDENT TRANSLOCASE ABCB1-LIKE"/>
    <property type="match status" value="1"/>
</dbReference>
<evidence type="ECO:0000256" key="1">
    <source>
        <dbReference type="ARBA" id="ARBA00004141"/>
    </source>
</evidence>
<evidence type="ECO:0000256" key="8">
    <source>
        <dbReference type="SAM" id="MobiDB-lite"/>
    </source>
</evidence>
<evidence type="ECO:0000256" key="4">
    <source>
        <dbReference type="ARBA" id="ARBA00022741"/>
    </source>
</evidence>